<dbReference type="RefSeq" id="WP_051703079.1">
    <property type="nucleotide sequence ID" value="NZ_JOFV01000011.1"/>
</dbReference>
<keyword evidence="1 2" id="KW-0238">DNA-binding</keyword>
<gene>
    <name evidence="4" type="ORF">EQW73_14765</name>
    <name evidence="5" type="ORF">EQW78_12745</name>
</gene>
<dbReference type="InterPro" id="IPR009057">
    <property type="entry name" value="Homeodomain-like_sf"/>
</dbReference>
<organism evidence="5 6">
    <name type="scientific">Oerskovia turbata</name>
    <dbReference type="NCBI Taxonomy" id="1713"/>
    <lineage>
        <taxon>Bacteria</taxon>
        <taxon>Bacillati</taxon>
        <taxon>Actinomycetota</taxon>
        <taxon>Actinomycetes</taxon>
        <taxon>Micrococcales</taxon>
        <taxon>Cellulomonadaceae</taxon>
        <taxon>Oerskovia</taxon>
    </lineage>
</organism>
<keyword evidence="7" id="KW-1185">Reference proteome</keyword>
<evidence type="ECO:0000313" key="5">
    <source>
        <dbReference type="EMBL" id="RXR32859.1"/>
    </source>
</evidence>
<dbReference type="Proteomes" id="UP000290517">
    <property type="component" value="Unassembled WGS sequence"/>
</dbReference>
<dbReference type="InterPro" id="IPR041583">
    <property type="entry name" value="TetR_C_31"/>
</dbReference>
<protein>
    <submittedName>
        <fullName evidence="5">TetR family transcriptional regulator</fullName>
    </submittedName>
</protein>
<evidence type="ECO:0000313" key="4">
    <source>
        <dbReference type="EMBL" id="RXR23589.1"/>
    </source>
</evidence>
<evidence type="ECO:0000256" key="1">
    <source>
        <dbReference type="ARBA" id="ARBA00023125"/>
    </source>
</evidence>
<dbReference type="EMBL" id="SDJQ01000016">
    <property type="protein sequence ID" value="RXR32859.1"/>
    <property type="molecule type" value="Genomic_DNA"/>
</dbReference>
<feature type="DNA-binding region" description="H-T-H motif" evidence="2">
    <location>
        <begin position="40"/>
        <end position="59"/>
    </location>
</feature>
<comment type="caution">
    <text evidence="5">The sequence shown here is derived from an EMBL/GenBank/DDBJ whole genome shotgun (WGS) entry which is preliminary data.</text>
</comment>
<reference evidence="6 7" key="1">
    <citation type="submission" date="2019-01" db="EMBL/GenBank/DDBJ databases">
        <title>Oerskovia turbata Genome sequencing and assembly.</title>
        <authorList>
            <person name="Dou T."/>
        </authorList>
    </citation>
    <scope>NUCLEOTIDE SEQUENCE [LARGE SCALE GENOMIC DNA]</scope>
    <source>
        <strain evidence="5 6">JCM12123</strain>
        <strain evidence="4 7">JCM3160</strain>
    </source>
</reference>
<feature type="domain" description="HTH tetR-type" evidence="3">
    <location>
        <begin position="17"/>
        <end position="77"/>
    </location>
</feature>
<dbReference type="InterPro" id="IPR001647">
    <property type="entry name" value="HTH_TetR"/>
</dbReference>
<evidence type="ECO:0000313" key="6">
    <source>
        <dbReference type="Proteomes" id="UP000289805"/>
    </source>
</evidence>
<dbReference type="Gene3D" id="1.10.357.10">
    <property type="entry name" value="Tetracycline Repressor, domain 2"/>
    <property type="match status" value="1"/>
</dbReference>
<dbReference type="SUPFAM" id="SSF46689">
    <property type="entry name" value="Homeodomain-like"/>
    <property type="match status" value="1"/>
</dbReference>
<dbReference type="EMBL" id="SDJR01000010">
    <property type="protein sequence ID" value="RXR23589.1"/>
    <property type="molecule type" value="Genomic_DNA"/>
</dbReference>
<proteinExistence type="predicted"/>
<evidence type="ECO:0000259" key="3">
    <source>
        <dbReference type="PROSITE" id="PS50977"/>
    </source>
</evidence>
<name>A0A4Q1KTX6_9CELL</name>
<accession>A0A4Q1KTX6</accession>
<evidence type="ECO:0000313" key="7">
    <source>
        <dbReference type="Proteomes" id="UP000290517"/>
    </source>
</evidence>
<evidence type="ECO:0000256" key="2">
    <source>
        <dbReference type="PROSITE-ProRule" id="PRU00335"/>
    </source>
</evidence>
<dbReference type="Proteomes" id="UP000289805">
    <property type="component" value="Unassembled WGS sequence"/>
</dbReference>
<dbReference type="Pfam" id="PF17940">
    <property type="entry name" value="TetR_C_31"/>
    <property type="match status" value="1"/>
</dbReference>
<dbReference type="GO" id="GO:0003677">
    <property type="term" value="F:DNA binding"/>
    <property type="evidence" value="ECO:0007669"/>
    <property type="project" value="UniProtKB-UniRule"/>
</dbReference>
<sequence>MAPETEKHVPRRQARGTQRRDTIVSAAAELILRDGPSSVTHRSVAAQADVPLAATTYYFSGLDDLLAAAGQRIVRDWADRAQAIGHAVADAVADGGVDALSTRSRALLLVDAVLPPGDHGELLGFYEHVVSAGRSPVLATAFAQGRGELDVVVDELLAQLGLRFSAVLLIAVVDGAAVTALCEGRTVRDLAVDCVTELLGTA</sequence>
<dbReference type="AlphaFoldDB" id="A0A4Q1KTX6"/>
<dbReference type="STRING" id="1713.GCA_000718325_02526"/>
<dbReference type="PROSITE" id="PS50977">
    <property type="entry name" value="HTH_TETR_2"/>
    <property type="match status" value="1"/>
</dbReference>
<dbReference type="OrthoDB" id="6929199at2"/>